<evidence type="ECO:0000259" key="3">
    <source>
        <dbReference type="PROSITE" id="PS51186"/>
    </source>
</evidence>
<sequence>MATAMVRKAATPDVDALVDLRAEMFAAMGVAGAGEQWRDHARRWFVERLDDPDYCLAVVEVDGSVVSCATGAIRDAAPSPGVPDGRDVLISNVCTAPDHRGRGYGQAAFDAVMTWARQTGVGRAELMATGAGRGMYVRAGFRETAFPAMRASLG</sequence>
<dbReference type="InterPro" id="IPR000182">
    <property type="entry name" value="GNAT_dom"/>
</dbReference>
<dbReference type="PANTHER" id="PTHR43877:SF2">
    <property type="entry name" value="AMINOALKYLPHOSPHONATE N-ACETYLTRANSFERASE-RELATED"/>
    <property type="match status" value="1"/>
</dbReference>
<organism evidence="4 5">
    <name type="scientific">Nocardioides thalensis</name>
    <dbReference type="NCBI Taxonomy" id="1914755"/>
    <lineage>
        <taxon>Bacteria</taxon>
        <taxon>Bacillati</taxon>
        <taxon>Actinomycetota</taxon>
        <taxon>Actinomycetes</taxon>
        <taxon>Propionibacteriales</taxon>
        <taxon>Nocardioidaceae</taxon>
        <taxon>Nocardioides</taxon>
    </lineage>
</organism>
<dbReference type="EMBL" id="JACCFP010000001">
    <property type="protein sequence ID" value="NYJ02311.1"/>
    <property type="molecule type" value="Genomic_DNA"/>
</dbReference>
<dbReference type="SUPFAM" id="SSF55729">
    <property type="entry name" value="Acyl-CoA N-acyltransferases (Nat)"/>
    <property type="match status" value="1"/>
</dbReference>
<dbReference type="Gene3D" id="3.40.630.30">
    <property type="match status" value="1"/>
</dbReference>
<feature type="domain" description="N-acetyltransferase" evidence="3">
    <location>
        <begin position="4"/>
        <end position="154"/>
    </location>
</feature>
<accession>A0A853C576</accession>
<name>A0A853C576_9ACTN</name>
<proteinExistence type="predicted"/>
<comment type="caution">
    <text evidence="4">The sequence shown here is derived from an EMBL/GenBank/DDBJ whole genome shotgun (WGS) entry which is preliminary data.</text>
</comment>
<evidence type="ECO:0000313" key="5">
    <source>
        <dbReference type="Proteomes" id="UP000530424"/>
    </source>
</evidence>
<evidence type="ECO:0000256" key="2">
    <source>
        <dbReference type="ARBA" id="ARBA00023315"/>
    </source>
</evidence>
<reference evidence="4 5" key="1">
    <citation type="submission" date="2020-07" db="EMBL/GenBank/DDBJ databases">
        <title>Sequencing the genomes of 1000 actinobacteria strains.</title>
        <authorList>
            <person name="Klenk H.-P."/>
        </authorList>
    </citation>
    <scope>NUCLEOTIDE SEQUENCE [LARGE SCALE GENOMIC DNA]</scope>
    <source>
        <strain evidence="4 5">DSM 103833</strain>
    </source>
</reference>
<gene>
    <name evidence="4" type="ORF">HNR19_003009</name>
</gene>
<keyword evidence="5" id="KW-1185">Reference proteome</keyword>
<dbReference type="PANTHER" id="PTHR43877">
    <property type="entry name" value="AMINOALKYLPHOSPHONATE N-ACETYLTRANSFERASE-RELATED-RELATED"/>
    <property type="match status" value="1"/>
</dbReference>
<protein>
    <submittedName>
        <fullName evidence="4">GNAT superfamily N-acetyltransferase</fullName>
    </submittedName>
</protein>
<keyword evidence="1 4" id="KW-0808">Transferase</keyword>
<dbReference type="Proteomes" id="UP000530424">
    <property type="component" value="Unassembled WGS sequence"/>
</dbReference>
<dbReference type="CDD" id="cd04301">
    <property type="entry name" value="NAT_SF"/>
    <property type="match status" value="1"/>
</dbReference>
<evidence type="ECO:0000313" key="4">
    <source>
        <dbReference type="EMBL" id="NYJ02311.1"/>
    </source>
</evidence>
<dbReference type="GO" id="GO:0016747">
    <property type="term" value="F:acyltransferase activity, transferring groups other than amino-acyl groups"/>
    <property type="evidence" value="ECO:0007669"/>
    <property type="project" value="InterPro"/>
</dbReference>
<dbReference type="AlphaFoldDB" id="A0A853C576"/>
<evidence type="ECO:0000256" key="1">
    <source>
        <dbReference type="ARBA" id="ARBA00022679"/>
    </source>
</evidence>
<dbReference type="InterPro" id="IPR050832">
    <property type="entry name" value="Bact_Acetyltransf"/>
</dbReference>
<dbReference type="Pfam" id="PF00583">
    <property type="entry name" value="Acetyltransf_1"/>
    <property type="match status" value="1"/>
</dbReference>
<dbReference type="RefSeq" id="WP_343047205.1">
    <property type="nucleotide sequence ID" value="NZ_JACCFP010000001.1"/>
</dbReference>
<dbReference type="PROSITE" id="PS51186">
    <property type="entry name" value="GNAT"/>
    <property type="match status" value="1"/>
</dbReference>
<dbReference type="InterPro" id="IPR016181">
    <property type="entry name" value="Acyl_CoA_acyltransferase"/>
</dbReference>
<keyword evidence="2" id="KW-0012">Acyltransferase</keyword>